<dbReference type="Proteomes" id="UP000284202">
    <property type="component" value="Unassembled WGS sequence"/>
</dbReference>
<dbReference type="GO" id="GO:0022857">
    <property type="term" value="F:transmembrane transporter activity"/>
    <property type="evidence" value="ECO:0007669"/>
    <property type="project" value="TreeGrafter"/>
</dbReference>
<evidence type="ECO:0000313" key="3">
    <source>
        <dbReference type="EMBL" id="RJE85843.1"/>
    </source>
</evidence>
<keyword evidence="4" id="KW-1185">Reference proteome</keyword>
<evidence type="ECO:0000256" key="2">
    <source>
        <dbReference type="SAM" id="Phobius"/>
    </source>
</evidence>
<gene>
    <name evidence="3" type="ORF">D3P04_08810</name>
</gene>
<feature type="transmembrane region" description="Helical" evidence="2">
    <location>
        <begin position="15"/>
        <end position="36"/>
    </location>
</feature>
<evidence type="ECO:0008006" key="5">
    <source>
        <dbReference type="Google" id="ProtNLM"/>
    </source>
</evidence>
<organism evidence="3 4">
    <name type="scientific">Paracoccus onubensis</name>
    <dbReference type="NCBI Taxonomy" id="1675788"/>
    <lineage>
        <taxon>Bacteria</taxon>
        <taxon>Pseudomonadati</taxon>
        <taxon>Pseudomonadota</taxon>
        <taxon>Alphaproteobacteria</taxon>
        <taxon>Rhodobacterales</taxon>
        <taxon>Paracoccaceae</taxon>
        <taxon>Paracoccus</taxon>
    </lineage>
</organism>
<dbReference type="InterPro" id="IPR052157">
    <property type="entry name" value="BCAA_transport_permease"/>
</dbReference>
<proteinExistence type="predicted"/>
<keyword evidence="1" id="KW-0813">Transport</keyword>
<accession>A0A418SY23</accession>
<keyword evidence="2" id="KW-0812">Transmembrane</keyword>
<dbReference type="EMBL" id="QZCG01000005">
    <property type="protein sequence ID" value="RJE85843.1"/>
    <property type="molecule type" value="Genomic_DNA"/>
</dbReference>
<keyword evidence="2" id="KW-0472">Membrane</keyword>
<protein>
    <recommendedName>
        <fullName evidence="5">Branched-chain amino acid ABC transporter permease</fullName>
    </recommendedName>
</protein>
<evidence type="ECO:0000313" key="4">
    <source>
        <dbReference type="Proteomes" id="UP000284202"/>
    </source>
</evidence>
<dbReference type="RefSeq" id="WP_119747953.1">
    <property type="nucleotide sequence ID" value="NZ_QZCG01000005.1"/>
</dbReference>
<dbReference type="PANTHER" id="PTHR11795:SF442">
    <property type="entry name" value="ABC TRANSPORTER ATP-BINDING PROTEIN"/>
    <property type="match status" value="1"/>
</dbReference>
<dbReference type="AlphaFoldDB" id="A0A418SY23"/>
<dbReference type="GO" id="GO:0005886">
    <property type="term" value="C:plasma membrane"/>
    <property type="evidence" value="ECO:0007669"/>
    <property type="project" value="TreeGrafter"/>
</dbReference>
<sequence>MTALIAEQALNDIQLGVLLFLIAAGLTLIFGVTEFINLRHGALFMMGAYLAVTFQSMIGTISFARASWSDRVIPNICQTRTAKRASISACDRKENRLFTKRLLCRQFACRTTQTHEIIDPHIARHHHLQLCT</sequence>
<evidence type="ECO:0000256" key="1">
    <source>
        <dbReference type="ARBA" id="ARBA00022448"/>
    </source>
</evidence>
<feature type="transmembrane region" description="Helical" evidence="2">
    <location>
        <begin position="42"/>
        <end position="64"/>
    </location>
</feature>
<comment type="caution">
    <text evidence="3">The sequence shown here is derived from an EMBL/GenBank/DDBJ whole genome shotgun (WGS) entry which is preliminary data.</text>
</comment>
<keyword evidence="2" id="KW-1133">Transmembrane helix</keyword>
<dbReference type="PANTHER" id="PTHR11795">
    <property type="entry name" value="BRANCHED-CHAIN AMINO ACID TRANSPORT SYSTEM PERMEASE PROTEIN LIVH"/>
    <property type="match status" value="1"/>
</dbReference>
<name>A0A418SY23_9RHOB</name>
<reference evidence="4" key="1">
    <citation type="submission" date="2018-09" db="EMBL/GenBank/DDBJ databases">
        <title>Acidovorax cavernicola nov. sp. isolated from Gruta de las Maravillas (Aracena, Spain).</title>
        <authorList>
            <person name="Jurado V."/>
            <person name="Gutierrez-Patricio S."/>
            <person name="Gonzalez-Pimentel J.L."/>
            <person name="Miller A.Z."/>
            <person name="Laiz L."/>
            <person name="Saiz-Jimenez C."/>
        </authorList>
    </citation>
    <scope>NUCLEOTIDE SEQUENCE [LARGE SCALE GENOMIC DNA]</scope>
    <source>
        <strain evidence="4">1011MAR3C25</strain>
    </source>
</reference>
<dbReference type="OrthoDB" id="9807115at2"/>